<dbReference type="AlphaFoldDB" id="F0X174"/>
<reference evidence="2" key="2">
    <citation type="submission" date="2011-02" db="EMBL/GenBank/DDBJ databases">
        <authorList>
            <person name="MacLean D."/>
        </authorList>
    </citation>
    <scope>NUCLEOTIDE SEQUENCE</scope>
</reference>
<dbReference type="EMBL" id="FR824593">
    <property type="protein sequence ID" value="CCA27532.1"/>
    <property type="molecule type" value="Genomic_DNA"/>
</dbReference>
<proteinExistence type="predicted"/>
<feature type="compositionally biased region" description="Polar residues" evidence="1">
    <location>
        <begin position="8"/>
        <end position="38"/>
    </location>
</feature>
<feature type="region of interest" description="Disordered" evidence="1">
    <location>
        <begin position="1"/>
        <end position="38"/>
    </location>
</feature>
<reference evidence="2" key="1">
    <citation type="journal article" date="2011" name="PLoS Biol.">
        <title>Gene gain and loss during evolution of obligate parasitism in the white rust pathogen of Arabidopsis thaliana.</title>
        <authorList>
            <person name="Kemen E."/>
            <person name="Gardiner A."/>
            <person name="Schultz-Larsen T."/>
            <person name="Kemen A.C."/>
            <person name="Balmuth A.L."/>
            <person name="Robert-Seilaniantz A."/>
            <person name="Bailey K."/>
            <person name="Holub E."/>
            <person name="Studholme D.J."/>
            <person name="Maclean D."/>
            <person name="Jones J.D."/>
        </authorList>
    </citation>
    <scope>NUCLEOTIDE SEQUENCE</scope>
</reference>
<dbReference type="HOGENOM" id="CLU_1312123_0_0_1"/>
<name>F0X174_9STRA</name>
<evidence type="ECO:0000256" key="1">
    <source>
        <dbReference type="SAM" id="MobiDB-lite"/>
    </source>
</evidence>
<feature type="region of interest" description="Disordered" evidence="1">
    <location>
        <begin position="98"/>
        <end position="122"/>
    </location>
</feature>
<feature type="compositionally biased region" description="Polar residues" evidence="1">
    <location>
        <begin position="111"/>
        <end position="122"/>
    </location>
</feature>
<evidence type="ECO:0000313" key="2">
    <source>
        <dbReference type="EMBL" id="CCA27532.1"/>
    </source>
</evidence>
<accession>F0X174</accession>
<organism evidence="2">
    <name type="scientific">Albugo laibachii Nc14</name>
    <dbReference type="NCBI Taxonomy" id="890382"/>
    <lineage>
        <taxon>Eukaryota</taxon>
        <taxon>Sar</taxon>
        <taxon>Stramenopiles</taxon>
        <taxon>Oomycota</taxon>
        <taxon>Peronosporomycetes</taxon>
        <taxon>Albuginales</taxon>
        <taxon>Albuginaceae</taxon>
        <taxon>Albugo</taxon>
    </lineage>
</organism>
<sequence>MERKGNPLSDNQAHALDQSSTKNDFRLQPNTGKSSRTLSSGVHMITRKGVGCSKHEEKKLSNHQTGKMDCQAIKAILQNSSSGLHFTQFCKTQKRQLMNDESNQEGHVSRSEGSSRIAETQESTRLCTCGRPQDECSDQVTLGYPITMPVTGVPMQSLNQPPSYHPYSDRSAMQPPIPLRFYTDLEGGARQPPVHNLPFRHDSIDRLDRC</sequence>
<protein>
    <submittedName>
        <fullName evidence="2">AlNc14C568G12168 protein</fullName>
    </submittedName>
</protein>
<gene>
    <name evidence="2" type="primary">AlNc14C568G12168</name>
    <name evidence="2" type="ORF">ALNC14_136760</name>
</gene>